<reference evidence="2 3" key="1">
    <citation type="submission" date="2018-04" db="EMBL/GenBank/DDBJ databases">
        <title>Genomic Encyclopedia of Type Strains, Phase IV (KMG-IV): sequencing the most valuable type-strain genomes for metagenomic binning, comparative biology and taxonomic classification.</title>
        <authorList>
            <person name="Goeker M."/>
        </authorList>
    </citation>
    <scope>NUCLEOTIDE SEQUENCE [LARGE SCALE GENOMIC DNA]</scope>
    <source>
        <strain evidence="2 3">DSM 28520</strain>
    </source>
</reference>
<gene>
    <name evidence="2" type="ORF">C7382_103131</name>
</gene>
<feature type="chain" id="PRO_5015438602" description="Outer membrane protein with beta-barrel domain" evidence="1">
    <location>
        <begin position="21"/>
        <end position="297"/>
    </location>
</feature>
<dbReference type="RefSeq" id="WP_116678736.1">
    <property type="nucleotide sequence ID" value="NZ_QEKY01000003.1"/>
</dbReference>
<dbReference type="EMBL" id="QEKY01000003">
    <property type="protein sequence ID" value="PVZ13434.1"/>
    <property type="molecule type" value="Genomic_DNA"/>
</dbReference>
<protein>
    <recommendedName>
        <fullName evidence="4">Outer membrane protein with beta-barrel domain</fullName>
    </recommendedName>
</protein>
<dbReference type="AlphaFoldDB" id="A0A2U1FMP1"/>
<evidence type="ECO:0000313" key="3">
    <source>
        <dbReference type="Proteomes" id="UP000245462"/>
    </source>
</evidence>
<proteinExistence type="predicted"/>
<dbReference type="Proteomes" id="UP000245462">
    <property type="component" value="Unassembled WGS sequence"/>
</dbReference>
<dbReference type="GeneID" id="94550192"/>
<feature type="signal peptide" evidence="1">
    <location>
        <begin position="1"/>
        <end position="20"/>
    </location>
</feature>
<name>A0A2U1FMP1_9PORP</name>
<comment type="caution">
    <text evidence="2">The sequence shown here is derived from an EMBL/GenBank/DDBJ whole genome shotgun (WGS) entry which is preliminary data.</text>
</comment>
<keyword evidence="3" id="KW-1185">Reference proteome</keyword>
<sequence length="297" mass="33546">MKKTIVIGLTTILFPLMAEAVCPAFISPDTTIRTQDKTIVIEETDDDIDITLYRHRMDGDSVRSQQVFKGIYLKGRSIEQRFRNTIFDVPLNFSRSKDRKGDRRTRDVGLGSFKLGFVNLTGDAGDHINASSSLRYTIGLMSVSCRLNDWLVIAPNMDIEFNSIHLKGNYSFRDVNGVTQVLPADAGVTYDKSRLHITYMDFALPLILRKYRSNISFYVAPTLKFKTASSSKVWLPDHKKYEKHGGDLNLNPVVVEARIGVNYRGFNLYGSYTLTPIFRGDKGPDTRMFAIGFGYGL</sequence>
<evidence type="ECO:0008006" key="4">
    <source>
        <dbReference type="Google" id="ProtNLM"/>
    </source>
</evidence>
<evidence type="ECO:0000256" key="1">
    <source>
        <dbReference type="SAM" id="SignalP"/>
    </source>
</evidence>
<organism evidence="2 3">
    <name type="scientific">Porphyromonas loveana</name>
    <dbReference type="NCBI Taxonomy" id="1884669"/>
    <lineage>
        <taxon>Bacteria</taxon>
        <taxon>Pseudomonadati</taxon>
        <taxon>Bacteroidota</taxon>
        <taxon>Bacteroidia</taxon>
        <taxon>Bacteroidales</taxon>
        <taxon>Porphyromonadaceae</taxon>
        <taxon>Porphyromonas</taxon>
    </lineage>
</organism>
<evidence type="ECO:0000313" key="2">
    <source>
        <dbReference type="EMBL" id="PVZ13434.1"/>
    </source>
</evidence>
<dbReference type="OrthoDB" id="1117977at2"/>
<keyword evidence="1" id="KW-0732">Signal</keyword>
<accession>A0A2U1FMP1</accession>